<dbReference type="AlphaFoldDB" id="A0AAN1EZG8"/>
<dbReference type="GO" id="GO:0016740">
    <property type="term" value="F:transferase activity"/>
    <property type="evidence" value="ECO:0007669"/>
    <property type="project" value="UniProtKB-KW"/>
</dbReference>
<evidence type="ECO:0000313" key="4">
    <source>
        <dbReference type="EMBL" id="ARY92010.1"/>
    </source>
</evidence>
<organism evidence="4 6">
    <name type="scientific">Lacticaseibacillus casei</name>
    <name type="common">Lactobacillus casei</name>
    <dbReference type="NCBI Taxonomy" id="1582"/>
    <lineage>
        <taxon>Bacteria</taxon>
        <taxon>Bacillati</taxon>
        <taxon>Bacillota</taxon>
        <taxon>Bacilli</taxon>
        <taxon>Lactobacillales</taxon>
        <taxon>Lactobacillaceae</taxon>
        <taxon>Lacticaseibacillus</taxon>
    </lineage>
</organism>
<name>A0AAN1EZG8_LACCA</name>
<dbReference type="PIRSF" id="PIRSF007023">
    <property type="entry name" value="UDP-Galf_transf"/>
    <property type="match status" value="1"/>
</dbReference>
<dbReference type="Pfam" id="PF26334">
    <property type="entry name" value="Gtf3_N"/>
    <property type="match status" value="1"/>
</dbReference>
<gene>
    <name evidence="4" type="ORF">BGL52_09685</name>
    <name evidence="5" type="ORF">RWA16_09465</name>
</gene>
<evidence type="ECO:0000256" key="1">
    <source>
        <dbReference type="ARBA" id="ARBA00022679"/>
    </source>
</evidence>
<dbReference type="RefSeq" id="WP_087912498.1">
    <property type="nucleotide sequence ID" value="NZ_CP017065.1"/>
</dbReference>
<dbReference type="Gene3D" id="3.40.50.2000">
    <property type="entry name" value="Glycogen Phosphorylase B"/>
    <property type="match status" value="2"/>
</dbReference>
<dbReference type="EMBL" id="CP017065">
    <property type="protein sequence ID" value="ARY92010.1"/>
    <property type="molecule type" value="Genomic_DNA"/>
</dbReference>
<feature type="domain" description="Glucosyltransferase 3-like N-terminal" evidence="2">
    <location>
        <begin position="8"/>
        <end position="149"/>
    </location>
</feature>
<dbReference type="InterPro" id="IPR058591">
    <property type="entry name" value="Gtf3_N"/>
</dbReference>
<evidence type="ECO:0000259" key="3">
    <source>
        <dbReference type="Pfam" id="PF26337"/>
    </source>
</evidence>
<accession>A0AAN1EZG8</accession>
<evidence type="ECO:0000313" key="5">
    <source>
        <dbReference type="EMBL" id="WNX26646.1"/>
    </source>
</evidence>
<dbReference type="EMBL" id="CP136128">
    <property type="protein sequence ID" value="WNX26646.1"/>
    <property type="molecule type" value="Genomic_DNA"/>
</dbReference>
<sequence>MIEFDGHNKKSFDAGFKARNDIKFFSGKMGITSAEIPKSNASNKVTREIQRLRGIHSLSKMLNSDHLVLVQYPLPFNSFDYKLLHKTLIRHNAKSVFLIHDLISVQGLASNVSVERELDLLKKADFIIAHNDSMASFLKNNGLANRISVINFFDYRVDKIPPSRHKSSNIIFAGNLAKSPFLKRISELGELKWHVYGAGMQPSQFSKSVTFHGAVDSGILPSKMVDGWGLVWDGDSINGINGTSGEYLRLNSPHKASLYLASGVPLIVWRGSALADVVLKLGLGIAVDNLLQIESMVNSLLPSQLDQIYHNARIFSKKVQNGEMLKEALQKLPVIF</sequence>
<keyword evidence="1 4" id="KW-0808">Transferase</keyword>
<dbReference type="Proteomes" id="UP001303564">
    <property type="component" value="Chromosome"/>
</dbReference>
<proteinExistence type="predicted"/>
<dbReference type="Proteomes" id="UP000195609">
    <property type="component" value="Chromosome"/>
</dbReference>
<keyword evidence="7" id="KW-1185">Reference proteome</keyword>
<reference evidence="5 7" key="2">
    <citation type="submission" date="2023-09" db="EMBL/GenBank/DDBJ databases">
        <title>Genomic characteristic of L. casei group strains isolated from clinical sources.</title>
        <authorList>
            <person name="Jarocki P."/>
        </authorList>
    </citation>
    <scope>NUCLEOTIDE SEQUENCE [LARGE SCALE GENOMIC DNA]</scope>
    <source>
        <strain evidence="5 7">LMG 24099</strain>
    </source>
</reference>
<dbReference type="Pfam" id="PF26337">
    <property type="entry name" value="Gtf3_C"/>
    <property type="match status" value="1"/>
</dbReference>
<evidence type="ECO:0000259" key="2">
    <source>
        <dbReference type="Pfam" id="PF26334"/>
    </source>
</evidence>
<reference evidence="4 6" key="1">
    <citation type="journal article" date="2017" name="Front. Immunol.">
        <title>Complete Genome Sequence of Lactobacillus casei LC5, a Potential Probiotics for Atopic Dermatitis.</title>
        <authorList>
            <person name="Kang J."/>
            <person name="Chung W.H."/>
            <person name="Lim T.J."/>
            <person name="Whon T.W."/>
            <person name="Lim S."/>
            <person name="Nam Y.D."/>
        </authorList>
    </citation>
    <scope>NUCLEOTIDE SEQUENCE [LARGE SCALE GENOMIC DNA]</scope>
    <source>
        <strain evidence="4 6">LC5</strain>
    </source>
</reference>
<dbReference type="InterPro" id="IPR058592">
    <property type="entry name" value="Gtf3_C"/>
</dbReference>
<evidence type="ECO:0000313" key="7">
    <source>
        <dbReference type="Proteomes" id="UP001303564"/>
    </source>
</evidence>
<dbReference type="SUPFAM" id="SSF53756">
    <property type="entry name" value="UDP-Glycosyltransferase/glycogen phosphorylase"/>
    <property type="match status" value="1"/>
</dbReference>
<protein>
    <submittedName>
        <fullName evidence="4">Glycosyl transferase</fullName>
    </submittedName>
</protein>
<feature type="domain" description="Glucosyltransferase 3-like C-terminal" evidence="3">
    <location>
        <begin position="170"/>
        <end position="331"/>
    </location>
</feature>
<evidence type="ECO:0000313" key="6">
    <source>
        <dbReference type="Proteomes" id="UP000195609"/>
    </source>
</evidence>